<keyword evidence="9 12" id="KW-1133">Transmembrane helix</keyword>
<keyword evidence="5 12" id="KW-0633">Potassium transport</keyword>
<keyword evidence="11 12" id="KW-0472">Membrane</keyword>
<evidence type="ECO:0000256" key="7">
    <source>
        <dbReference type="ARBA" id="ARBA00022847"/>
    </source>
</evidence>
<feature type="transmembrane region" description="Helical" evidence="12">
    <location>
        <begin position="223"/>
        <end position="242"/>
    </location>
</feature>
<comment type="catalytic activity">
    <reaction evidence="12">
        <text>K(+)(in) + H(+)(in) = K(+)(out) + H(+)(out)</text>
        <dbReference type="Rhea" id="RHEA:28490"/>
        <dbReference type="ChEBI" id="CHEBI:15378"/>
        <dbReference type="ChEBI" id="CHEBI:29103"/>
    </reaction>
</comment>
<evidence type="ECO:0000256" key="4">
    <source>
        <dbReference type="ARBA" id="ARBA00022475"/>
    </source>
</evidence>
<keyword evidence="3 12" id="KW-0813">Transport</keyword>
<evidence type="ECO:0000256" key="3">
    <source>
        <dbReference type="ARBA" id="ARBA00022448"/>
    </source>
</evidence>
<evidence type="ECO:0000256" key="1">
    <source>
        <dbReference type="ARBA" id="ARBA00004141"/>
    </source>
</evidence>
<dbReference type="PANTHER" id="PTHR30540">
    <property type="entry name" value="OSMOTIC STRESS POTASSIUM TRANSPORTER"/>
    <property type="match status" value="1"/>
</dbReference>
<gene>
    <name evidence="12" type="primary">kup</name>
    <name evidence="15" type="ORF">OKA05_27120</name>
</gene>
<comment type="similarity">
    <text evidence="2 12">Belongs to the HAK/KUP transporter (TC 2.A.72) family.</text>
</comment>
<reference evidence="15 16" key="1">
    <citation type="submission" date="2022-10" db="EMBL/GenBank/DDBJ databases">
        <title>Luteolibacter arcticus strain CCTCC AB 2014275, whole genome shotgun sequencing project.</title>
        <authorList>
            <person name="Zhao G."/>
            <person name="Shen L."/>
        </authorList>
    </citation>
    <scope>NUCLEOTIDE SEQUENCE [LARGE SCALE GENOMIC DNA]</scope>
    <source>
        <strain evidence="15 16">CCTCC AB 2014275</strain>
    </source>
</reference>
<feature type="transmembrane region" description="Helical" evidence="12">
    <location>
        <begin position="254"/>
        <end position="276"/>
    </location>
</feature>
<evidence type="ECO:0000313" key="15">
    <source>
        <dbReference type="EMBL" id="MCW1926255.1"/>
    </source>
</evidence>
<feature type="transmembrane region" description="Helical" evidence="12">
    <location>
        <begin position="432"/>
        <end position="452"/>
    </location>
</feature>
<evidence type="ECO:0000256" key="5">
    <source>
        <dbReference type="ARBA" id="ARBA00022538"/>
    </source>
</evidence>
<feature type="transmembrane region" description="Helical" evidence="12">
    <location>
        <begin position="111"/>
        <end position="131"/>
    </location>
</feature>
<comment type="subcellular location">
    <subcellularLocation>
        <location evidence="12">Cell membrane</location>
        <topology evidence="12">Multi-pass membrane protein</topology>
    </subcellularLocation>
    <subcellularLocation>
        <location evidence="1">Membrane</location>
        <topology evidence="1">Multi-pass membrane protein</topology>
    </subcellularLocation>
</comment>
<comment type="caution">
    <text evidence="15">The sequence shown here is derived from an EMBL/GenBank/DDBJ whole genome shotgun (WGS) entry which is preliminary data.</text>
</comment>
<feature type="transmembrane region" description="Helical" evidence="12">
    <location>
        <begin position="374"/>
        <end position="394"/>
    </location>
</feature>
<dbReference type="PANTHER" id="PTHR30540:SF79">
    <property type="entry name" value="LOW AFFINITY POTASSIUM TRANSPORT SYSTEM PROTEIN KUP"/>
    <property type="match status" value="1"/>
</dbReference>
<comment type="function">
    <text evidence="12">Transport of potassium into the cell. Likely operates as a K(+):H(+) symporter.</text>
</comment>
<keyword evidence="6 12" id="KW-0812">Transmembrane</keyword>
<evidence type="ECO:0000256" key="6">
    <source>
        <dbReference type="ARBA" id="ARBA00022692"/>
    </source>
</evidence>
<feature type="transmembrane region" description="Helical" evidence="12">
    <location>
        <begin position="296"/>
        <end position="325"/>
    </location>
</feature>
<dbReference type="Pfam" id="PF02705">
    <property type="entry name" value="K_trans"/>
    <property type="match status" value="1"/>
</dbReference>
<dbReference type="RefSeq" id="WP_264490363.1">
    <property type="nucleotide sequence ID" value="NZ_JAPDDT010000023.1"/>
</dbReference>
<feature type="domain" description="K+ potassium transporter C-terminal" evidence="14">
    <location>
        <begin position="483"/>
        <end position="631"/>
    </location>
</feature>
<evidence type="ECO:0000256" key="11">
    <source>
        <dbReference type="ARBA" id="ARBA00023136"/>
    </source>
</evidence>
<dbReference type="EMBL" id="JAPDDT010000023">
    <property type="protein sequence ID" value="MCW1926255.1"/>
    <property type="molecule type" value="Genomic_DNA"/>
</dbReference>
<evidence type="ECO:0000256" key="10">
    <source>
        <dbReference type="ARBA" id="ARBA00023065"/>
    </source>
</evidence>
<evidence type="ECO:0000256" key="8">
    <source>
        <dbReference type="ARBA" id="ARBA00022958"/>
    </source>
</evidence>
<evidence type="ECO:0000259" key="14">
    <source>
        <dbReference type="Pfam" id="PF22776"/>
    </source>
</evidence>
<feature type="transmembrane region" description="Helical" evidence="12">
    <location>
        <begin position="346"/>
        <end position="368"/>
    </location>
</feature>
<dbReference type="InterPro" id="IPR023051">
    <property type="entry name" value="Kup"/>
</dbReference>
<feature type="transmembrane region" description="Helical" evidence="12">
    <location>
        <begin position="174"/>
        <end position="198"/>
    </location>
</feature>
<name>A0ABT3GRZ7_9BACT</name>
<evidence type="ECO:0000259" key="13">
    <source>
        <dbReference type="Pfam" id="PF02705"/>
    </source>
</evidence>
<feature type="domain" description="K+ potassium transporter integral membrane" evidence="13">
    <location>
        <begin position="19"/>
        <end position="471"/>
    </location>
</feature>
<protein>
    <recommendedName>
        <fullName evidence="12">Probable potassium transport system protein Kup</fullName>
    </recommendedName>
</protein>
<dbReference type="InterPro" id="IPR003855">
    <property type="entry name" value="K+_transporter"/>
</dbReference>
<feature type="transmembrane region" description="Helical" evidence="12">
    <location>
        <begin position="151"/>
        <end position="167"/>
    </location>
</feature>
<feature type="transmembrane region" description="Helical" evidence="12">
    <location>
        <begin position="406"/>
        <end position="426"/>
    </location>
</feature>
<accession>A0ABT3GRZ7</accession>
<keyword evidence="16" id="KW-1185">Reference proteome</keyword>
<dbReference type="InterPro" id="IPR053952">
    <property type="entry name" value="K_trans_C"/>
</dbReference>
<feature type="transmembrane region" description="Helical" evidence="12">
    <location>
        <begin position="55"/>
        <end position="76"/>
    </location>
</feature>
<keyword evidence="7 12" id="KW-0769">Symport</keyword>
<dbReference type="InterPro" id="IPR053951">
    <property type="entry name" value="K_trans_N"/>
</dbReference>
<evidence type="ECO:0000256" key="12">
    <source>
        <dbReference type="HAMAP-Rule" id="MF_01522"/>
    </source>
</evidence>
<organism evidence="15 16">
    <name type="scientific">Luteolibacter arcticus</name>
    <dbReference type="NCBI Taxonomy" id="1581411"/>
    <lineage>
        <taxon>Bacteria</taxon>
        <taxon>Pseudomonadati</taxon>
        <taxon>Verrucomicrobiota</taxon>
        <taxon>Verrucomicrobiia</taxon>
        <taxon>Verrucomicrobiales</taxon>
        <taxon>Verrucomicrobiaceae</taxon>
        <taxon>Luteolibacter</taxon>
    </lineage>
</organism>
<evidence type="ECO:0000313" key="16">
    <source>
        <dbReference type="Proteomes" id="UP001320876"/>
    </source>
</evidence>
<keyword evidence="4 12" id="KW-1003">Cell membrane</keyword>
<keyword evidence="8 12" id="KW-0630">Potassium</keyword>
<proteinExistence type="inferred from homology"/>
<sequence length="632" mass="66960">MTPTTDGHSHRQPALAAATLAALGIVFGDIGTSPLYAFRACFSGSHGAPIHPENLIGAASLIVWSLILVVSLKYLFIILRLDNKGEGGILALSALVRSCVRRAGGKDPKAVLLLGLAGAALIYADGMLTPAISVLSAVEGLSVSAPVVEKWILPICVGILVALFSIQRHGTGKVGVIFGPVVTVWFGTLGALGIAQLIKSPEVLMAMSPHSGLMFMIHEWHHAFPLLASVFLAVTGGEALYADLGHFGVKPIRMAWFTVVFPGLALNYLGQAALLIEDPSAIRAPFFLLAPEALRFPLTILATCAAVIASQALISGAYSLTGQAVQLGVLPRVKIHYTSEHSAGQIYVPSVNHLLAVACIVLVLAFKTSSALEAAYGIAIALTMTITSMLFYSAATSAWQWSKAKAAALTVVFLAVDGAFLAANTHKIIEGGWLPLVVGGAIFSLMLTWIWGRERLYKRLSKEALPIDGLVTELKRGHIHRVSGTAVYMSGRGNTVPTALLHNLKHNQVLHERVVLLHVATLDQPHAIPGEAIEHSDLGEGVHRVDLSFGFADTPDVPEALKAGLPEEVKFHPGKATYVLGRETYGVGSKAGALERLRLAIFAAMARNASPATAYFRLPPGRVVELGAQITL</sequence>
<dbReference type="Pfam" id="PF22776">
    <property type="entry name" value="K_trans_C"/>
    <property type="match status" value="1"/>
</dbReference>
<keyword evidence="10 12" id="KW-0406">Ion transport</keyword>
<evidence type="ECO:0000256" key="9">
    <source>
        <dbReference type="ARBA" id="ARBA00022989"/>
    </source>
</evidence>
<evidence type="ECO:0000256" key="2">
    <source>
        <dbReference type="ARBA" id="ARBA00007019"/>
    </source>
</evidence>
<dbReference type="HAMAP" id="MF_01522">
    <property type="entry name" value="Kup"/>
    <property type="match status" value="1"/>
</dbReference>
<dbReference type="Proteomes" id="UP001320876">
    <property type="component" value="Unassembled WGS sequence"/>
</dbReference>